<evidence type="ECO:0000313" key="6">
    <source>
        <dbReference type="Proteomes" id="UP000199705"/>
    </source>
</evidence>
<dbReference type="STRING" id="551996.SAMN05192573_105259"/>
<name>A0A1G7Y474_9SPHI</name>
<dbReference type="PRINTS" id="PR00598">
    <property type="entry name" value="HTHMARR"/>
</dbReference>
<feature type="domain" description="HTH marR-type" evidence="4">
    <location>
        <begin position="5"/>
        <end position="139"/>
    </location>
</feature>
<dbReference type="GO" id="GO:0003677">
    <property type="term" value="F:DNA binding"/>
    <property type="evidence" value="ECO:0007669"/>
    <property type="project" value="UniProtKB-KW"/>
</dbReference>
<evidence type="ECO:0000256" key="1">
    <source>
        <dbReference type="ARBA" id="ARBA00023015"/>
    </source>
</evidence>
<dbReference type="InterPro" id="IPR000835">
    <property type="entry name" value="HTH_MarR-typ"/>
</dbReference>
<sequence>MEKLDTILFYSLEKAIKSYRQFAQRNMMKNGFDLTIDQWLVLKAVSDNPDWTQQEIAEAAFKDFASVTRIVEILVKKQYLTRAIHSNDRRRFNLSPTDKAIANLQAMQPITERNRKQALDGISKEEVAHLDKYLTKIIENCKS</sequence>
<accession>A0A1G7Y474</accession>
<dbReference type="AlphaFoldDB" id="A0A1G7Y474"/>
<keyword evidence="2 5" id="KW-0238">DNA-binding</keyword>
<evidence type="ECO:0000256" key="3">
    <source>
        <dbReference type="ARBA" id="ARBA00023163"/>
    </source>
</evidence>
<evidence type="ECO:0000256" key="2">
    <source>
        <dbReference type="ARBA" id="ARBA00023125"/>
    </source>
</evidence>
<keyword evidence="1" id="KW-0805">Transcription regulation</keyword>
<dbReference type="SMART" id="SM00347">
    <property type="entry name" value="HTH_MARR"/>
    <property type="match status" value="1"/>
</dbReference>
<gene>
    <name evidence="5" type="ORF">SAMN05192573_105259</name>
</gene>
<dbReference type="RefSeq" id="WP_091167509.1">
    <property type="nucleotide sequence ID" value="NZ_FNCG01000005.1"/>
</dbReference>
<dbReference type="EMBL" id="FNCG01000005">
    <property type="protein sequence ID" value="SDG91214.1"/>
    <property type="molecule type" value="Genomic_DNA"/>
</dbReference>
<dbReference type="PANTHER" id="PTHR42756">
    <property type="entry name" value="TRANSCRIPTIONAL REGULATOR, MARR"/>
    <property type="match status" value="1"/>
</dbReference>
<keyword evidence="3" id="KW-0804">Transcription</keyword>
<dbReference type="Proteomes" id="UP000199705">
    <property type="component" value="Unassembled WGS sequence"/>
</dbReference>
<proteinExistence type="predicted"/>
<protein>
    <submittedName>
        <fullName evidence="5">DNA-binding transcriptional regulator, MarR family</fullName>
    </submittedName>
</protein>
<dbReference type="PROSITE" id="PS50995">
    <property type="entry name" value="HTH_MARR_2"/>
    <property type="match status" value="1"/>
</dbReference>
<dbReference type="Gene3D" id="1.10.10.10">
    <property type="entry name" value="Winged helix-like DNA-binding domain superfamily/Winged helix DNA-binding domain"/>
    <property type="match status" value="1"/>
</dbReference>
<dbReference type="InterPro" id="IPR036390">
    <property type="entry name" value="WH_DNA-bd_sf"/>
</dbReference>
<evidence type="ECO:0000313" key="5">
    <source>
        <dbReference type="EMBL" id="SDG91214.1"/>
    </source>
</evidence>
<dbReference type="InterPro" id="IPR036388">
    <property type="entry name" value="WH-like_DNA-bd_sf"/>
</dbReference>
<dbReference type="GO" id="GO:0003700">
    <property type="term" value="F:DNA-binding transcription factor activity"/>
    <property type="evidence" value="ECO:0007669"/>
    <property type="project" value="InterPro"/>
</dbReference>
<dbReference type="Pfam" id="PF01047">
    <property type="entry name" value="MarR"/>
    <property type="match status" value="1"/>
</dbReference>
<dbReference type="SUPFAM" id="SSF46785">
    <property type="entry name" value="Winged helix' DNA-binding domain"/>
    <property type="match status" value="1"/>
</dbReference>
<keyword evidence="6" id="KW-1185">Reference proteome</keyword>
<organism evidence="5 6">
    <name type="scientific">Mucilaginibacter gossypii</name>
    <dbReference type="NCBI Taxonomy" id="551996"/>
    <lineage>
        <taxon>Bacteria</taxon>
        <taxon>Pseudomonadati</taxon>
        <taxon>Bacteroidota</taxon>
        <taxon>Sphingobacteriia</taxon>
        <taxon>Sphingobacteriales</taxon>
        <taxon>Sphingobacteriaceae</taxon>
        <taxon>Mucilaginibacter</taxon>
    </lineage>
</organism>
<dbReference type="PANTHER" id="PTHR42756:SF1">
    <property type="entry name" value="TRANSCRIPTIONAL REPRESSOR OF EMRAB OPERON"/>
    <property type="match status" value="1"/>
</dbReference>
<reference evidence="6" key="1">
    <citation type="submission" date="2016-10" db="EMBL/GenBank/DDBJ databases">
        <authorList>
            <person name="Varghese N."/>
            <person name="Submissions S."/>
        </authorList>
    </citation>
    <scope>NUCLEOTIDE SEQUENCE [LARGE SCALE GENOMIC DNA]</scope>
    <source>
        <strain evidence="6">Gh-67</strain>
    </source>
</reference>
<evidence type="ECO:0000259" key="4">
    <source>
        <dbReference type="PROSITE" id="PS50995"/>
    </source>
</evidence>